<name>A0A431URH0_9BACI</name>
<keyword evidence="10" id="KW-1185">Reference proteome</keyword>
<keyword evidence="5 7" id="KW-1133">Transmembrane helix</keyword>
<dbReference type="InterPro" id="IPR050445">
    <property type="entry name" value="Bact_polysacc_biosynth/exp"/>
</dbReference>
<dbReference type="GO" id="GO:0004713">
    <property type="term" value="F:protein tyrosine kinase activity"/>
    <property type="evidence" value="ECO:0007669"/>
    <property type="project" value="TreeGrafter"/>
</dbReference>
<dbReference type="EMBL" id="RXNR01000034">
    <property type="protein sequence ID" value="RTQ92084.1"/>
    <property type="molecule type" value="Genomic_DNA"/>
</dbReference>
<dbReference type="OrthoDB" id="2360475at2"/>
<evidence type="ECO:0000313" key="10">
    <source>
        <dbReference type="Proteomes" id="UP000276349"/>
    </source>
</evidence>
<reference evidence="9 10" key="1">
    <citation type="submission" date="2018-12" db="EMBL/GenBank/DDBJ databases">
        <authorList>
            <person name="Yu L."/>
        </authorList>
    </citation>
    <scope>NUCLEOTIDE SEQUENCE [LARGE SCALE GENOMIC DNA]</scope>
    <source>
        <strain evidence="9 10">S5H2222</strain>
    </source>
</reference>
<dbReference type="PANTHER" id="PTHR32309:SF13">
    <property type="entry name" value="FERRIC ENTEROBACTIN TRANSPORT PROTEIN FEPE"/>
    <property type="match status" value="1"/>
</dbReference>
<evidence type="ECO:0000256" key="1">
    <source>
        <dbReference type="ARBA" id="ARBA00004651"/>
    </source>
</evidence>
<feature type="transmembrane region" description="Helical" evidence="7">
    <location>
        <begin position="174"/>
        <end position="195"/>
    </location>
</feature>
<evidence type="ECO:0000256" key="6">
    <source>
        <dbReference type="ARBA" id="ARBA00023136"/>
    </source>
</evidence>
<proteinExistence type="inferred from homology"/>
<protein>
    <submittedName>
        <fullName evidence="9">Capsular biosynthesis protein</fullName>
    </submittedName>
</protein>
<evidence type="ECO:0000256" key="3">
    <source>
        <dbReference type="ARBA" id="ARBA00022475"/>
    </source>
</evidence>
<organism evidence="9 10">
    <name type="scientific">Lysinibacillus telephonicus</name>
    <dbReference type="NCBI Taxonomy" id="1714840"/>
    <lineage>
        <taxon>Bacteria</taxon>
        <taxon>Bacillati</taxon>
        <taxon>Bacillota</taxon>
        <taxon>Bacilli</taxon>
        <taxon>Bacillales</taxon>
        <taxon>Bacillaceae</taxon>
        <taxon>Lysinibacillus</taxon>
    </lineage>
</organism>
<feature type="transmembrane region" description="Helical" evidence="7">
    <location>
        <begin position="18"/>
        <end position="40"/>
    </location>
</feature>
<dbReference type="RefSeq" id="WP_126294785.1">
    <property type="nucleotide sequence ID" value="NZ_CP155468.1"/>
</dbReference>
<keyword evidence="4 7" id="KW-0812">Transmembrane</keyword>
<sequence>MDEALSLQEILKIIKKRLFLIISFVVISAGVTALLLFYVIPPIYSAQTQILINQNNINQEVYGWAELETDLQLIDTYNVIIKSPAILNKVIEELNLDITTESLSNQISVSNEDNSKVVNIIIENKDYGQAVIIANKVAEIFKEEIPTLMNVDNINILSSATISDTPSSVKPNKVLYIGIAAIAGLLLSVGLAFLLENLDSTIKNEKDIEEILSLPVIGRVSLMKLEKSHKSSSSQYHARRS</sequence>
<evidence type="ECO:0000259" key="8">
    <source>
        <dbReference type="Pfam" id="PF02706"/>
    </source>
</evidence>
<evidence type="ECO:0000313" key="9">
    <source>
        <dbReference type="EMBL" id="RTQ92084.1"/>
    </source>
</evidence>
<dbReference type="PANTHER" id="PTHR32309">
    <property type="entry name" value="TYROSINE-PROTEIN KINASE"/>
    <property type="match status" value="1"/>
</dbReference>
<dbReference type="Proteomes" id="UP000276349">
    <property type="component" value="Unassembled WGS sequence"/>
</dbReference>
<dbReference type="GO" id="GO:0005886">
    <property type="term" value="C:plasma membrane"/>
    <property type="evidence" value="ECO:0007669"/>
    <property type="project" value="UniProtKB-SubCell"/>
</dbReference>
<dbReference type="InterPro" id="IPR003856">
    <property type="entry name" value="LPS_length_determ_N"/>
</dbReference>
<keyword evidence="3" id="KW-1003">Cell membrane</keyword>
<evidence type="ECO:0000256" key="5">
    <source>
        <dbReference type="ARBA" id="ARBA00022989"/>
    </source>
</evidence>
<dbReference type="AlphaFoldDB" id="A0A431URH0"/>
<keyword evidence="6 7" id="KW-0472">Membrane</keyword>
<evidence type="ECO:0000256" key="4">
    <source>
        <dbReference type="ARBA" id="ARBA00022692"/>
    </source>
</evidence>
<comment type="caution">
    <text evidence="9">The sequence shown here is derived from an EMBL/GenBank/DDBJ whole genome shotgun (WGS) entry which is preliminary data.</text>
</comment>
<evidence type="ECO:0000256" key="7">
    <source>
        <dbReference type="SAM" id="Phobius"/>
    </source>
</evidence>
<comment type="subcellular location">
    <subcellularLocation>
        <location evidence="1">Cell membrane</location>
        <topology evidence="1">Multi-pass membrane protein</topology>
    </subcellularLocation>
</comment>
<gene>
    <name evidence="9" type="ORF">EKG35_12410</name>
</gene>
<evidence type="ECO:0000256" key="2">
    <source>
        <dbReference type="ARBA" id="ARBA00006683"/>
    </source>
</evidence>
<comment type="similarity">
    <text evidence="2">Belongs to the CpsC/CapA family.</text>
</comment>
<dbReference type="Pfam" id="PF02706">
    <property type="entry name" value="Wzz"/>
    <property type="match status" value="1"/>
</dbReference>
<accession>A0A431URH0</accession>
<feature type="domain" description="Polysaccharide chain length determinant N-terminal" evidence="8">
    <location>
        <begin position="5"/>
        <end position="94"/>
    </location>
</feature>